<evidence type="ECO:0000313" key="3">
    <source>
        <dbReference type="EMBL" id="KAJ1130036.1"/>
    </source>
</evidence>
<dbReference type="AlphaFoldDB" id="A0AAV7PPD2"/>
<evidence type="ECO:0000313" key="4">
    <source>
        <dbReference type="Proteomes" id="UP001066276"/>
    </source>
</evidence>
<sequence length="158" mass="16513">MALTRHPLHWTAALVLFGAQGAQLQVQMAGGPTDPLPLSSLGSPEGAQNGRPGHHPGPTPGPHRASNAGLTSPRGRSSLQGHHHTPSSSQQPIGPEPAAPCAPQPLAPARHSRVRTPWVRRPRTPRGRREPPVPPGSQASCQGTSGRPVPHPGTKFRA</sequence>
<name>A0AAV7PPD2_PLEWA</name>
<feature type="compositionally biased region" description="Basic residues" evidence="1">
    <location>
        <begin position="110"/>
        <end position="126"/>
    </location>
</feature>
<dbReference type="EMBL" id="JANPWB010000011">
    <property type="protein sequence ID" value="KAJ1130036.1"/>
    <property type="molecule type" value="Genomic_DNA"/>
</dbReference>
<feature type="compositionally biased region" description="Polar residues" evidence="1">
    <location>
        <begin position="68"/>
        <end position="92"/>
    </location>
</feature>
<reference evidence="3" key="1">
    <citation type="journal article" date="2022" name="bioRxiv">
        <title>Sequencing and chromosome-scale assembly of the giantPleurodeles waltlgenome.</title>
        <authorList>
            <person name="Brown T."/>
            <person name="Elewa A."/>
            <person name="Iarovenko S."/>
            <person name="Subramanian E."/>
            <person name="Araus A.J."/>
            <person name="Petzold A."/>
            <person name="Susuki M."/>
            <person name="Suzuki K.-i.T."/>
            <person name="Hayashi T."/>
            <person name="Toyoda A."/>
            <person name="Oliveira C."/>
            <person name="Osipova E."/>
            <person name="Leigh N.D."/>
            <person name="Simon A."/>
            <person name="Yun M.H."/>
        </authorList>
    </citation>
    <scope>NUCLEOTIDE SEQUENCE</scope>
    <source>
        <strain evidence="3">20211129_DDA</strain>
        <tissue evidence="3">Liver</tissue>
    </source>
</reference>
<comment type="caution">
    <text evidence="3">The sequence shown here is derived from an EMBL/GenBank/DDBJ whole genome shotgun (WGS) entry which is preliminary data.</text>
</comment>
<accession>A0AAV7PPD2</accession>
<dbReference type="Proteomes" id="UP001066276">
    <property type="component" value="Chromosome 7"/>
</dbReference>
<protein>
    <submittedName>
        <fullName evidence="3">Uncharacterized protein</fullName>
    </submittedName>
</protein>
<feature type="chain" id="PRO_5043911041" evidence="2">
    <location>
        <begin position="25"/>
        <end position="158"/>
    </location>
</feature>
<gene>
    <name evidence="3" type="ORF">NDU88_008392</name>
</gene>
<feature type="signal peptide" evidence="2">
    <location>
        <begin position="1"/>
        <end position="24"/>
    </location>
</feature>
<keyword evidence="2" id="KW-0732">Signal</keyword>
<organism evidence="3 4">
    <name type="scientific">Pleurodeles waltl</name>
    <name type="common">Iberian ribbed newt</name>
    <dbReference type="NCBI Taxonomy" id="8319"/>
    <lineage>
        <taxon>Eukaryota</taxon>
        <taxon>Metazoa</taxon>
        <taxon>Chordata</taxon>
        <taxon>Craniata</taxon>
        <taxon>Vertebrata</taxon>
        <taxon>Euteleostomi</taxon>
        <taxon>Amphibia</taxon>
        <taxon>Batrachia</taxon>
        <taxon>Caudata</taxon>
        <taxon>Salamandroidea</taxon>
        <taxon>Salamandridae</taxon>
        <taxon>Pleurodelinae</taxon>
        <taxon>Pleurodeles</taxon>
    </lineage>
</organism>
<feature type="compositionally biased region" description="Pro residues" evidence="1">
    <location>
        <begin position="94"/>
        <end position="106"/>
    </location>
</feature>
<keyword evidence="4" id="KW-1185">Reference proteome</keyword>
<feature type="region of interest" description="Disordered" evidence="1">
    <location>
        <begin position="28"/>
        <end position="158"/>
    </location>
</feature>
<evidence type="ECO:0000256" key="1">
    <source>
        <dbReference type="SAM" id="MobiDB-lite"/>
    </source>
</evidence>
<proteinExistence type="predicted"/>
<evidence type="ECO:0000256" key="2">
    <source>
        <dbReference type="SAM" id="SignalP"/>
    </source>
</evidence>